<proteinExistence type="predicted"/>
<protein>
    <recommendedName>
        <fullName evidence="5">Luciferase-like domain-containing protein</fullName>
    </recommendedName>
</protein>
<feature type="domain" description="Luciferase-like" evidence="5">
    <location>
        <begin position="17"/>
        <end position="277"/>
    </location>
</feature>
<dbReference type="GO" id="GO:0046306">
    <property type="term" value="P:alkanesulfonate catabolic process"/>
    <property type="evidence" value="ECO:0007669"/>
    <property type="project" value="TreeGrafter"/>
</dbReference>
<evidence type="ECO:0000256" key="4">
    <source>
        <dbReference type="ARBA" id="ARBA00023033"/>
    </source>
</evidence>
<evidence type="ECO:0000259" key="5">
    <source>
        <dbReference type="Pfam" id="PF00296"/>
    </source>
</evidence>
<dbReference type="Pfam" id="PF00296">
    <property type="entry name" value="Bac_luciferase"/>
    <property type="match status" value="1"/>
</dbReference>
<dbReference type="InterPro" id="IPR019921">
    <property type="entry name" value="Lucif-like_OxRdtase_Rv2161c"/>
</dbReference>
<dbReference type="InterPro" id="IPR011251">
    <property type="entry name" value="Luciferase-like_dom"/>
</dbReference>
<evidence type="ECO:0000313" key="6">
    <source>
        <dbReference type="EMBL" id="GEP54514.1"/>
    </source>
</evidence>
<dbReference type="SUPFAM" id="SSF51679">
    <property type="entry name" value="Bacterial luciferase-like"/>
    <property type="match status" value="1"/>
</dbReference>
<evidence type="ECO:0000256" key="3">
    <source>
        <dbReference type="ARBA" id="ARBA00023002"/>
    </source>
</evidence>
<keyword evidence="2" id="KW-0288">FMN</keyword>
<keyword evidence="7" id="KW-1185">Reference proteome</keyword>
<gene>
    <name evidence="6" type="ORF">RSO01_16800</name>
</gene>
<dbReference type="PANTHER" id="PTHR42847">
    <property type="entry name" value="ALKANESULFONATE MONOOXYGENASE"/>
    <property type="match status" value="1"/>
</dbReference>
<dbReference type="InterPro" id="IPR036661">
    <property type="entry name" value="Luciferase-like_sf"/>
</dbReference>
<accession>A0A512N6A0</accession>
<keyword evidence="1" id="KW-0285">Flavoprotein</keyword>
<sequence length="299" mass="32528">MILGASLPVGDIGAGPTVLRDYAQAAEGLGFSYLLGPDHVLGGNPNVDYGGKRVGTTATAYHDPFVLFAFLAGVTKKVGFASGVVILAQRQAALVAKQAACLDALCEGREFRLGIGVGWNEIEFQGLGMDFHTRGKRSEEQVRFMQALWAEPHIKFKGEFHQLDDGGINPRPKSGRVPIWFGGHAEATFRRAAKYGDGFMPLAYPAGDEALKAFDKLRGLIRAAGRDPASVGLEVWVSPGIGKEEDWRREIGFWKKAGVTHATVHTTYVSNHHKRIAGRSYAEHLDAITRYRKAVADLL</sequence>
<dbReference type="RefSeq" id="WP_170302929.1">
    <property type="nucleotide sequence ID" value="NZ_BKAJ01000031.1"/>
</dbReference>
<reference evidence="6 7" key="1">
    <citation type="submission" date="2019-07" db="EMBL/GenBank/DDBJ databases">
        <title>Whole genome shotgun sequence of Reyranella soli NBRC 108950.</title>
        <authorList>
            <person name="Hosoyama A."/>
            <person name="Uohara A."/>
            <person name="Ohji S."/>
            <person name="Ichikawa N."/>
        </authorList>
    </citation>
    <scope>NUCLEOTIDE SEQUENCE [LARGE SCALE GENOMIC DNA]</scope>
    <source>
        <strain evidence="6 7">NBRC 108950</strain>
    </source>
</reference>
<evidence type="ECO:0000256" key="2">
    <source>
        <dbReference type="ARBA" id="ARBA00022643"/>
    </source>
</evidence>
<dbReference type="GO" id="GO:0008726">
    <property type="term" value="F:alkanesulfonate monooxygenase activity"/>
    <property type="evidence" value="ECO:0007669"/>
    <property type="project" value="TreeGrafter"/>
</dbReference>
<name>A0A512N6A0_9HYPH</name>
<dbReference type="PANTHER" id="PTHR42847:SF4">
    <property type="entry name" value="ALKANESULFONATE MONOOXYGENASE-RELATED"/>
    <property type="match status" value="1"/>
</dbReference>
<dbReference type="NCBIfam" id="TIGR03619">
    <property type="entry name" value="F420_Rv2161c"/>
    <property type="match status" value="1"/>
</dbReference>
<dbReference type="Gene3D" id="3.20.20.30">
    <property type="entry name" value="Luciferase-like domain"/>
    <property type="match status" value="1"/>
</dbReference>
<keyword evidence="3" id="KW-0560">Oxidoreductase</keyword>
<dbReference type="EMBL" id="BKAJ01000031">
    <property type="protein sequence ID" value="GEP54514.1"/>
    <property type="molecule type" value="Genomic_DNA"/>
</dbReference>
<dbReference type="AlphaFoldDB" id="A0A512N6A0"/>
<keyword evidence="4" id="KW-0503">Monooxygenase</keyword>
<comment type="caution">
    <text evidence="6">The sequence shown here is derived from an EMBL/GenBank/DDBJ whole genome shotgun (WGS) entry which is preliminary data.</text>
</comment>
<dbReference type="InterPro" id="IPR050172">
    <property type="entry name" value="SsuD_RutA_monooxygenase"/>
</dbReference>
<dbReference type="Proteomes" id="UP000321058">
    <property type="component" value="Unassembled WGS sequence"/>
</dbReference>
<evidence type="ECO:0000313" key="7">
    <source>
        <dbReference type="Proteomes" id="UP000321058"/>
    </source>
</evidence>
<evidence type="ECO:0000256" key="1">
    <source>
        <dbReference type="ARBA" id="ARBA00022630"/>
    </source>
</evidence>
<organism evidence="6 7">
    <name type="scientific">Reyranella soli</name>
    <dbReference type="NCBI Taxonomy" id="1230389"/>
    <lineage>
        <taxon>Bacteria</taxon>
        <taxon>Pseudomonadati</taxon>
        <taxon>Pseudomonadota</taxon>
        <taxon>Alphaproteobacteria</taxon>
        <taxon>Hyphomicrobiales</taxon>
        <taxon>Reyranellaceae</taxon>
        <taxon>Reyranella</taxon>
    </lineage>
</organism>